<dbReference type="Gene3D" id="2.60.40.1260">
    <property type="entry name" value="Lamin Tail domain"/>
    <property type="match status" value="1"/>
</dbReference>
<dbReference type="AlphaFoldDB" id="A0A1G6TUP3"/>
<dbReference type="EMBL" id="LT629688">
    <property type="protein sequence ID" value="SDD32186.1"/>
    <property type="molecule type" value="Genomic_DNA"/>
</dbReference>
<protein>
    <submittedName>
        <fullName evidence="3">Lamin Tail Domain</fullName>
    </submittedName>
</protein>
<accession>A0A1G6TUP3</accession>
<evidence type="ECO:0000259" key="2">
    <source>
        <dbReference type="PROSITE" id="PS51841"/>
    </source>
</evidence>
<dbReference type="Proteomes" id="UP000198546">
    <property type="component" value="Chromosome i"/>
</dbReference>
<feature type="signal peptide" evidence="1">
    <location>
        <begin position="1"/>
        <end position="31"/>
    </location>
</feature>
<dbReference type="STRING" id="675864.SAMN04489747_0699"/>
<dbReference type="OrthoDB" id="3828227at2"/>
<gene>
    <name evidence="3" type="ORF">SAMN04489747_0699</name>
</gene>
<evidence type="ECO:0000313" key="3">
    <source>
        <dbReference type="EMBL" id="SDD32186.1"/>
    </source>
</evidence>
<name>A0A1G6TUP3_9ACTN</name>
<keyword evidence="1" id="KW-0732">Signal</keyword>
<dbReference type="RefSeq" id="WP_157676953.1">
    <property type="nucleotide sequence ID" value="NZ_LT629688.1"/>
</dbReference>
<feature type="domain" description="LTD" evidence="2">
    <location>
        <begin position="44"/>
        <end position="147"/>
    </location>
</feature>
<sequence>MRRPLARALGAALLVLLSLAGALLPTVEAEAASAVQLRTWVADPSGSDTRSNSHLNKETIVLTNTTSKSVAMAGYRLKDAQNHTFVFPKGFTLKARASVTVHTGSGTNTGGHLYWKQKNYVWNNTGDTATLLKPTGSTALDRCTYKKVSSGTVKC</sequence>
<proteinExistence type="predicted"/>
<dbReference type="InterPro" id="IPR036415">
    <property type="entry name" value="Lamin_tail_dom_sf"/>
</dbReference>
<evidence type="ECO:0000313" key="4">
    <source>
        <dbReference type="Proteomes" id="UP000198546"/>
    </source>
</evidence>
<dbReference type="InterPro" id="IPR001322">
    <property type="entry name" value="Lamin_tail_dom"/>
</dbReference>
<dbReference type="Pfam" id="PF00932">
    <property type="entry name" value="LTD"/>
    <property type="match status" value="1"/>
</dbReference>
<keyword evidence="4" id="KW-1185">Reference proteome</keyword>
<organism evidence="3 4">
    <name type="scientific">Auraticoccus monumenti</name>
    <dbReference type="NCBI Taxonomy" id="675864"/>
    <lineage>
        <taxon>Bacteria</taxon>
        <taxon>Bacillati</taxon>
        <taxon>Actinomycetota</taxon>
        <taxon>Actinomycetes</taxon>
        <taxon>Propionibacteriales</taxon>
        <taxon>Propionibacteriaceae</taxon>
        <taxon>Auraticoccus</taxon>
    </lineage>
</organism>
<dbReference type="PROSITE" id="PS51841">
    <property type="entry name" value="LTD"/>
    <property type="match status" value="1"/>
</dbReference>
<reference evidence="3 4" key="1">
    <citation type="submission" date="2016-10" db="EMBL/GenBank/DDBJ databases">
        <authorList>
            <person name="de Groot N.N."/>
        </authorList>
    </citation>
    <scope>NUCLEOTIDE SEQUENCE [LARGE SCALE GENOMIC DNA]</scope>
    <source>
        <strain evidence="3 4">MON 2.2</strain>
    </source>
</reference>
<feature type="chain" id="PRO_5009240309" evidence="1">
    <location>
        <begin position="32"/>
        <end position="155"/>
    </location>
</feature>
<evidence type="ECO:0000256" key="1">
    <source>
        <dbReference type="SAM" id="SignalP"/>
    </source>
</evidence>
<dbReference type="SUPFAM" id="SSF74853">
    <property type="entry name" value="Lamin A/C globular tail domain"/>
    <property type="match status" value="1"/>
</dbReference>